<dbReference type="GeneID" id="78773990"/>
<evidence type="ECO:0000313" key="3">
    <source>
        <dbReference type="Proteomes" id="UP000483820"/>
    </source>
</evidence>
<dbReference type="RefSeq" id="XP_053589076.1">
    <property type="nucleotide sequence ID" value="XM_053724882.1"/>
</dbReference>
<dbReference type="KEGG" id="crq:GCK72_004766"/>
<dbReference type="AlphaFoldDB" id="A0A6A5HDB3"/>
<organism evidence="2 3">
    <name type="scientific">Caenorhabditis remanei</name>
    <name type="common">Caenorhabditis vulgaris</name>
    <dbReference type="NCBI Taxonomy" id="31234"/>
    <lineage>
        <taxon>Eukaryota</taxon>
        <taxon>Metazoa</taxon>
        <taxon>Ecdysozoa</taxon>
        <taxon>Nematoda</taxon>
        <taxon>Chromadorea</taxon>
        <taxon>Rhabditida</taxon>
        <taxon>Rhabditina</taxon>
        <taxon>Rhabditomorpha</taxon>
        <taxon>Rhabditoidea</taxon>
        <taxon>Rhabditidae</taxon>
        <taxon>Peloderinae</taxon>
        <taxon>Caenorhabditis</taxon>
    </lineage>
</organism>
<keyword evidence="1" id="KW-0472">Membrane</keyword>
<comment type="caution">
    <text evidence="2">The sequence shown here is derived from an EMBL/GenBank/DDBJ whole genome shotgun (WGS) entry which is preliminary data.</text>
</comment>
<accession>A0A6A5HDB3</accession>
<evidence type="ECO:0000256" key="1">
    <source>
        <dbReference type="SAM" id="Phobius"/>
    </source>
</evidence>
<keyword evidence="1" id="KW-0812">Transmembrane</keyword>
<evidence type="ECO:0000313" key="2">
    <source>
        <dbReference type="EMBL" id="KAF1764816.1"/>
    </source>
</evidence>
<name>A0A6A5HDB3_CAERE</name>
<dbReference type="InterPro" id="IPR019428">
    <property type="entry name" value="7TM_GPCR_serpentine_rcpt_Str"/>
</dbReference>
<keyword evidence="1" id="KW-1133">Transmembrane helix</keyword>
<protein>
    <submittedName>
        <fullName evidence="2">Uncharacterized protein</fullName>
    </submittedName>
</protein>
<sequence length="310" mass="35720">MFSCTLLEIYYSCCDYWSKPNVHISEVSFAIFNVRKVTGFNKYIGVTALSIYCGCYGMMLVSLTTHFYYRFLSVTLPSKLSRFAVKNFPIWALLVLMSYLIWFGLTYFVNGSSSMKDQVLIPEFKRDYCMQPDDFSRQIQILCVLRKLQSQEPSGFISNILQFSWIDVSCFHLTIPLYNLNQLPDFRFKESNIGVLVDCQSNEMFVSTEEIDLFEQTSFPLELYGELTSRRYELNSVPGMLESELASDGIDRLDFFADSKPGLPILNPHNQTASEPRETAISMSKTRRIPFELSSMELHLDTIDTSLQPE</sequence>
<proteinExistence type="predicted"/>
<dbReference type="Proteomes" id="UP000483820">
    <property type="component" value="Chromosome II"/>
</dbReference>
<dbReference type="CTD" id="78773990"/>
<dbReference type="Pfam" id="PF10326">
    <property type="entry name" value="7TM_GPCR_Str"/>
    <property type="match status" value="1"/>
</dbReference>
<feature type="transmembrane region" description="Helical" evidence="1">
    <location>
        <begin position="88"/>
        <end position="109"/>
    </location>
</feature>
<dbReference type="EMBL" id="WUAV01000002">
    <property type="protein sequence ID" value="KAF1764816.1"/>
    <property type="molecule type" value="Genomic_DNA"/>
</dbReference>
<reference evidence="2 3" key="1">
    <citation type="submission" date="2019-12" db="EMBL/GenBank/DDBJ databases">
        <title>Chromosome-level assembly of the Caenorhabditis remanei genome.</title>
        <authorList>
            <person name="Teterina A.A."/>
            <person name="Willis J.H."/>
            <person name="Phillips P.C."/>
        </authorList>
    </citation>
    <scope>NUCLEOTIDE SEQUENCE [LARGE SCALE GENOMIC DNA]</scope>
    <source>
        <strain evidence="2 3">PX506</strain>
        <tissue evidence="2">Whole organism</tissue>
    </source>
</reference>
<gene>
    <name evidence="2" type="ORF">GCK72_004766</name>
</gene>
<feature type="transmembrane region" description="Helical" evidence="1">
    <location>
        <begin position="43"/>
        <end position="68"/>
    </location>
</feature>